<sequence length="215" mass="23915">MDSRPPHQRCPPEAVPPPVLDQSSSSLGRARRNKLNLFSSTPPALPAGGCAASCFGPIVVLPWKSQKEQIELVGVNQVKDEVTEPWTVHEVCFGPFVLLLLRPKAFNLKLLLSELARIGSSVKVESSKDSSSPLDPPLPPAAISDDPWIPALLEQNREYCNHTYNRSIRFSKLCANTKEKTREDRREEREESDNEGVTWLEGGKTVTTNDETDRD</sequence>
<evidence type="ECO:0000313" key="2">
    <source>
        <dbReference type="Proteomes" id="UP001055811"/>
    </source>
</evidence>
<reference evidence="2" key="1">
    <citation type="journal article" date="2022" name="Mol. Ecol. Resour.">
        <title>The genomes of chicory, endive, great burdock and yacon provide insights into Asteraceae palaeo-polyploidization history and plant inulin production.</title>
        <authorList>
            <person name="Fan W."/>
            <person name="Wang S."/>
            <person name="Wang H."/>
            <person name="Wang A."/>
            <person name="Jiang F."/>
            <person name="Liu H."/>
            <person name="Zhao H."/>
            <person name="Xu D."/>
            <person name="Zhang Y."/>
        </authorList>
    </citation>
    <scope>NUCLEOTIDE SEQUENCE [LARGE SCALE GENOMIC DNA]</scope>
    <source>
        <strain evidence="2">cv. Punajuju</strain>
    </source>
</reference>
<reference evidence="1 2" key="2">
    <citation type="journal article" date="2022" name="Mol. Ecol. Resour.">
        <title>The genomes of chicory, endive, great burdock and yacon provide insights into Asteraceae paleo-polyploidization history and plant inulin production.</title>
        <authorList>
            <person name="Fan W."/>
            <person name="Wang S."/>
            <person name="Wang H."/>
            <person name="Wang A."/>
            <person name="Jiang F."/>
            <person name="Liu H."/>
            <person name="Zhao H."/>
            <person name="Xu D."/>
            <person name="Zhang Y."/>
        </authorList>
    </citation>
    <scope>NUCLEOTIDE SEQUENCE [LARGE SCALE GENOMIC DNA]</scope>
    <source>
        <strain evidence="2">cv. Punajuju</strain>
        <tissue evidence="1">Leaves</tissue>
    </source>
</reference>
<gene>
    <name evidence="1" type="ORF">L2E82_05391</name>
</gene>
<dbReference type="EMBL" id="CM042009">
    <property type="protein sequence ID" value="KAI3791571.1"/>
    <property type="molecule type" value="Genomic_DNA"/>
</dbReference>
<accession>A0ACB9H7S8</accession>
<name>A0ACB9H7S8_CICIN</name>
<evidence type="ECO:0000313" key="1">
    <source>
        <dbReference type="EMBL" id="KAI3791571.1"/>
    </source>
</evidence>
<proteinExistence type="predicted"/>
<keyword evidence="2" id="KW-1185">Reference proteome</keyword>
<organism evidence="1 2">
    <name type="scientific">Cichorium intybus</name>
    <name type="common">Chicory</name>
    <dbReference type="NCBI Taxonomy" id="13427"/>
    <lineage>
        <taxon>Eukaryota</taxon>
        <taxon>Viridiplantae</taxon>
        <taxon>Streptophyta</taxon>
        <taxon>Embryophyta</taxon>
        <taxon>Tracheophyta</taxon>
        <taxon>Spermatophyta</taxon>
        <taxon>Magnoliopsida</taxon>
        <taxon>eudicotyledons</taxon>
        <taxon>Gunneridae</taxon>
        <taxon>Pentapetalae</taxon>
        <taxon>asterids</taxon>
        <taxon>campanulids</taxon>
        <taxon>Asterales</taxon>
        <taxon>Asteraceae</taxon>
        <taxon>Cichorioideae</taxon>
        <taxon>Cichorieae</taxon>
        <taxon>Cichoriinae</taxon>
        <taxon>Cichorium</taxon>
    </lineage>
</organism>
<dbReference type="Proteomes" id="UP001055811">
    <property type="component" value="Linkage Group LG01"/>
</dbReference>
<protein>
    <submittedName>
        <fullName evidence="1">Uncharacterized protein</fullName>
    </submittedName>
</protein>
<comment type="caution">
    <text evidence="1">The sequence shown here is derived from an EMBL/GenBank/DDBJ whole genome shotgun (WGS) entry which is preliminary data.</text>
</comment>